<protein>
    <submittedName>
        <fullName evidence="1">Uncharacterized protein</fullName>
    </submittedName>
</protein>
<comment type="caution">
    <text evidence="1">The sequence shown here is derived from an EMBL/GenBank/DDBJ whole genome shotgun (WGS) entry which is preliminary data.</text>
</comment>
<reference evidence="1 2" key="1">
    <citation type="journal article" date="2022" name="DNA Res.">
        <title>Chromosomal-level genome assembly of the orchid tree Bauhinia variegata (Leguminosae; Cercidoideae) supports the allotetraploid origin hypothesis of Bauhinia.</title>
        <authorList>
            <person name="Zhong Y."/>
            <person name="Chen Y."/>
            <person name="Zheng D."/>
            <person name="Pang J."/>
            <person name="Liu Y."/>
            <person name="Luo S."/>
            <person name="Meng S."/>
            <person name="Qian L."/>
            <person name="Wei D."/>
            <person name="Dai S."/>
            <person name="Zhou R."/>
        </authorList>
    </citation>
    <scope>NUCLEOTIDE SEQUENCE [LARGE SCALE GENOMIC DNA]</scope>
    <source>
        <strain evidence="1">BV-YZ2020</strain>
    </source>
</reference>
<name>A0ACB9L6A5_BAUVA</name>
<sequence length="194" mass="22217">MPECNGCLEKERMALLQIKAFFVSNGTSDYVLHKLDSWVDDRSANCCGWDLVKYNPLTGHVSDLSLGKLHNFSADGYLFLNGSLFLPFEDLRGLDLSLNWFHGFVEDEHQWRALDDILEFRRGLCEMKNLEKLNLSSNGFSGNFSKCLGYLSNLRVLDLKHKFLNDSIYLQGLCKMKNLEKLDLSHNNFGDNLP</sequence>
<proteinExistence type="predicted"/>
<keyword evidence="2" id="KW-1185">Reference proteome</keyword>
<dbReference type="Proteomes" id="UP000828941">
    <property type="component" value="Chromosome 12"/>
</dbReference>
<evidence type="ECO:0000313" key="2">
    <source>
        <dbReference type="Proteomes" id="UP000828941"/>
    </source>
</evidence>
<accession>A0ACB9L6A5</accession>
<dbReference type="EMBL" id="CM039437">
    <property type="protein sequence ID" value="KAI4305079.1"/>
    <property type="molecule type" value="Genomic_DNA"/>
</dbReference>
<organism evidence="1 2">
    <name type="scientific">Bauhinia variegata</name>
    <name type="common">Purple orchid tree</name>
    <name type="synonym">Phanera variegata</name>
    <dbReference type="NCBI Taxonomy" id="167791"/>
    <lineage>
        <taxon>Eukaryota</taxon>
        <taxon>Viridiplantae</taxon>
        <taxon>Streptophyta</taxon>
        <taxon>Embryophyta</taxon>
        <taxon>Tracheophyta</taxon>
        <taxon>Spermatophyta</taxon>
        <taxon>Magnoliopsida</taxon>
        <taxon>eudicotyledons</taxon>
        <taxon>Gunneridae</taxon>
        <taxon>Pentapetalae</taxon>
        <taxon>rosids</taxon>
        <taxon>fabids</taxon>
        <taxon>Fabales</taxon>
        <taxon>Fabaceae</taxon>
        <taxon>Cercidoideae</taxon>
        <taxon>Cercideae</taxon>
        <taxon>Bauhiniinae</taxon>
        <taxon>Bauhinia</taxon>
    </lineage>
</organism>
<gene>
    <name evidence="1" type="ORF">L6164_028468</name>
</gene>
<evidence type="ECO:0000313" key="1">
    <source>
        <dbReference type="EMBL" id="KAI4305079.1"/>
    </source>
</evidence>